<name>T1A6Z1_9ZZZZ</name>
<reference evidence="6" key="2">
    <citation type="journal article" date="2014" name="ISME J.">
        <title>Microbial stratification in low pH oxic and suboxic macroscopic growths along an acid mine drainage.</title>
        <authorList>
            <person name="Mendez-Garcia C."/>
            <person name="Mesa V."/>
            <person name="Sprenger R.R."/>
            <person name="Richter M."/>
            <person name="Diez M.S."/>
            <person name="Solano J."/>
            <person name="Bargiela R."/>
            <person name="Golyshina O.V."/>
            <person name="Manteca A."/>
            <person name="Ramos J.L."/>
            <person name="Gallego J.R."/>
            <person name="Llorente I."/>
            <person name="Martins Dos Santos V.A."/>
            <person name="Jensen O.N."/>
            <person name="Pelaez A.I."/>
            <person name="Sanchez J."/>
            <person name="Ferrer M."/>
        </authorList>
    </citation>
    <scope>NUCLEOTIDE SEQUENCE</scope>
</reference>
<keyword evidence="2" id="KW-0815">Transposition</keyword>
<dbReference type="PANTHER" id="PTHR33258:SF1">
    <property type="entry name" value="TRANSPOSASE INSL FOR INSERTION SEQUENCE ELEMENT IS186A-RELATED"/>
    <property type="match status" value="1"/>
</dbReference>
<gene>
    <name evidence="6" type="ORF">B2A_06465</name>
</gene>
<dbReference type="AlphaFoldDB" id="T1A6Z1"/>
<evidence type="ECO:0000313" key="6">
    <source>
        <dbReference type="EMBL" id="EQD52628.1"/>
    </source>
</evidence>
<evidence type="ECO:0000259" key="5">
    <source>
        <dbReference type="Pfam" id="PF01609"/>
    </source>
</evidence>
<feature type="non-terminal residue" evidence="6">
    <location>
        <position position="1"/>
    </location>
</feature>
<dbReference type="NCBIfam" id="NF033592">
    <property type="entry name" value="transpos_IS4_1"/>
    <property type="match status" value="1"/>
</dbReference>
<dbReference type="InterPro" id="IPR047952">
    <property type="entry name" value="Transpos_IS4"/>
</dbReference>
<reference evidence="6" key="1">
    <citation type="submission" date="2013-08" db="EMBL/GenBank/DDBJ databases">
        <authorList>
            <person name="Mendez C."/>
            <person name="Richter M."/>
            <person name="Ferrer M."/>
            <person name="Sanchez J."/>
        </authorList>
    </citation>
    <scope>NUCLEOTIDE SEQUENCE</scope>
</reference>
<feature type="domain" description="Transposase IS4-like" evidence="5">
    <location>
        <begin position="53"/>
        <end position="294"/>
    </location>
</feature>
<evidence type="ECO:0000256" key="2">
    <source>
        <dbReference type="ARBA" id="ARBA00022578"/>
    </source>
</evidence>
<proteinExistence type="inferred from homology"/>
<dbReference type="Gene3D" id="3.90.350.10">
    <property type="entry name" value="Transposase Inhibitor Protein From Tn5, Chain A, domain 1"/>
    <property type="match status" value="1"/>
</dbReference>
<dbReference type="GO" id="GO:0003677">
    <property type="term" value="F:DNA binding"/>
    <property type="evidence" value="ECO:0007669"/>
    <property type="project" value="UniProtKB-KW"/>
</dbReference>
<dbReference type="EMBL" id="AUZZ01004575">
    <property type="protein sequence ID" value="EQD52628.1"/>
    <property type="molecule type" value="Genomic_DNA"/>
</dbReference>
<dbReference type="Pfam" id="PF01609">
    <property type="entry name" value="DDE_Tnp_1"/>
    <property type="match status" value="1"/>
</dbReference>
<dbReference type="GO" id="GO:0004803">
    <property type="term" value="F:transposase activity"/>
    <property type="evidence" value="ECO:0007669"/>
    <property type="project" value="InterPro"/>
</dbReference>
<evidence type="ECO:0000256" key="4">
    <source>
        <dbReference type="ARBA" id="ARBA00023172"/>
    </source>
</evidence>
<sequence>NQRTPDPILSMGGFYERFTSELVEFLRRCVAYGLSQLRATPGNRLTPKLARFTDLLIQDSTVIRLFSALAKIYPPTRLAKNTKSNRTAGVKVATLFSARANGPARLELFPETTSEIDTLKIGPWVKGSIVLTDLGFYKHQGFARIEENGGYFLSRLKGNANPILIGSHLVHRGRAIDLEGKRWSEIAPRLHRGVLDAEVELSFQRRGYRGKRRGDTLRARLVAVWDEEHQMYHTYVTNLPVDVLSAEDVAELYRTRWSVELLFKEAKGSFHLDRVATGNRYVAESLIWTSWLALLVSRRGHNVLLEHVPPEERFRYPPLRWSRVFQDESRGFLGPLLQRMRRRKVVPDPIDEFVGRLDVRARDPHITRERFREGWFG</sequence>
<evidence type="ECO:0000256" key="1">
    <source>
        <dbReference type="ARBA" id="ARBA00010075"/>
    </source>
</evidence>
<dbReference type="SUPFAM" id="SSF53098">
    <property type="entry name" value="Ribonuclease H-like"/>
    <property type="match status" value="1"/>
</dbReference>
<dbReference type="InterPro" id="IPR002559">
    <property type="entry name" value="Transposase_11"/>
</dbReference>
<accession>T1A6Z1</accession>
<comment type="caution">
    <text evidence="6">The sequence shown here is derived from an EMBL/GenBank/DDBJ whole genome shotgun (WGS) entry which is preliminary data.</text>
</comment>
<organism evidence="6">
    <name type="scientific">mine drainage metagenome</name>
    <dbReference type="NCBI Taxonomy" id="410659"/>
    <lineage>
        <taxon>unclassified sequences</taxon>
        <taxon>metagenomes</taxon>
        <taxon>ecological metagenomes</taxon>
    </lineage>
</organism>
<keyword evidence="4" id="KW-0233">DNA recombination</keyword>
<protein>
    <submittedName>
        <fullName evidence="6">ISH8 transposase</fullName>
    </submittedName>
</protein>
<dbReference type="PANTHER" id="PTHR33258">
    <property type="entry name" value="TRANSPOSASE INSL FOR INSERTION SEQUENCE ELEMENT IS186A-RELATED"/>
    <property type="match status" value="1"/>
</dbReference>
<comment type="similarity">
    <text evidence="1">Belongs to the transposase 11 family.</text>
</comment>
<dbReference type="InterPro" id="IPR012337">
    <property type="entry name" value="RNaseH-like_sf"/>
</dbReference>
<dbReference type="GO" id="GO:0006313">
    <property type="term" value="P:DNA transposition"/>
    <property type="evidence" value="ECO:0007669"/>
    <property type="project" value="InterPro"/>
</dbReference>
<keyword evidence="3" id="KW-0238">DNA-binding</keyword>
<evidence type="ECO:0000256" key="3">
    <source>
        <dbReference type="ARBA" id="ARBA00023125"/>
    </source>
</evidence>